<sequence length="276" mass="31048">MPFHRIQEWKDGFFHTVTLKSLGFWIQLGHRPGEKCRHPKSAFDDDFIIINTHGIHEDRYSTFLKIMHKWRNLRSLKCAGCGHDPAGVGATQEGELVLLCPACLHPGKNLPDGWETSNQHVFLAIDANFCLKHRAISTNSKDPGLSNGWGYFIDERRYKDYLVNSSAVIQERSTCVSHNAVNMADTKSSKGFAATGIGTVDYACYGMKLANGEGDLQNTYYSDLSPYNMRERMCIISHMIWASRPWAHDKNILDYDGWAGRQIIPDGGGWAHAGDI</sequence>
<dbReference type="RefSeq" id="XP_041217905.1">
    <property type="nucleotide sequence ID" value="XM_041368566.1"/>
</dbReference>
<feature type="domain" description="CxC2-like cysteine cluster KDZ transposase-associated" evidence="1">
    <location>
        <begin position="19"/>
        <end position="57"/>
    </location>
</feature>
<dbReference type="EMBL" id="JABBWK010000135">
    <property type="protein sequence ID" value="KAG1890639.1"/>
    <property type="molecule type" value="Genomic_DNA"/>
</dbReference>
<keyword evidence="3" id="KW-1185">Reference proteome</keyword>
<organism evidence="2 3">
    <name type="scientific">Suillus fuscotomentosus</name>
    <dbReference type="NCBI Taxonomy" id="1912939"/>
    <lineage>
        <taxon>Eukaryota</taxon>
        <taxon>Fungi</taxon>
        <taxon>Dikarya</taxon>
        <taxon>Basidiomycota</taxon>
        <taxon>Agaricomycotina</taxon>
        <taxon>Agaricomycetes</taxon>
        <taxon>Agaricomycetidae</taxon>
        <taxon>Boletales</taxon>
        <taxon>Suillineae</taxon>
        <taxon>Suillaceae</taxon>
        <taxon>Suillus</taxon>
    </lineage>
</organism>
<proteinExistence type="predicted"/>
<dbReference type="AlphaFoldDB" id="A0AAD4DR82"/>
<evidence type="ECO:0000313" key="2">
    <source>
        <dbReference type="EMBL" id="KAG1890639.1"/>
    </source>
</evidence>
<dbReference type="InterPro" id="IPR041457">
    <property type="entry name" value="CxC2_KDZ-assoc"/>
</dbReference>
<dbReference type="Pfam" id="PF18803">
    <property type="entry name" value="CxC2"/>
    <property type="match status" value="1"/>
</dbReference>
<dbReference type="Pfam" id="PF18758">
    <property type="entry name" value="KDZ"/>
    <property type="match status" value="1"/>
</dbReference>
<evidence type="ECO:0000259" key="1">
    <source>
        <dbReference type="Pfam" id="PF18803"/>
    </source>
</evidence>
<accession>A0AAD4DR82</accession>
<gene>
    <name evidence="2" type="ORF">F5891DRAFT_1197915</name>
</gene>
<reference evidence="2" key="1">
    <citation type="journal article" date="2020" name="New Phytol.">
        <title>Comparative genomics reveals dynamic genome evolution in host specialist ectomycorrhizal fungi.</title>
        <authorList>
            <person name="Lofgren L.A."/>
            <person name="Nguyen N.H."/>
            <person name="Vilgalys R."/>
            <person name="Ruytinx J."/>
            <person name="Liao H.L."/>
            <person name="Branco S."/>
            <person name="Kuo A."/>
            <person name="LaButti K."/>
            <person name="Lipzen A."/>
            <person name="Andreopoulos W."/>
            <person name="Pangilinan J."/>
            <person name="Riley R."/>
            <person name="Hundley H."/>
            <person name="Na H."/>
            <person name="Barry K."/>
            <person name="Grigoriev I.V."/>
            <person name="Stajich J.E."/>
            <person name="Kennedy P.G."/>
        </authorList>
    </citation>
    <scope>NUCLEOTIDE SEQUENCE</scope>
    <source>
        <strain evidence="2">FC203</strain>
    </source>
</reference>
<dbReference type="GeneID" id="64662864"/>
<comment type="caution">
    <text evidence="2">The sequence shown here is derived from an EMBL/GenBank/DDBJ whole genome shotgun (WGS) entry which is preliminary data.</text>
</comment>
<evidence type="ECO:0000313" key="3">
    <source>
        <dbReference type="Proteomes" id="UP001195769"/>
    </source>
</evidence>
<protein>
    <recommendedName>
        <fullName evidence="1">CxC2-like cysteine cluster KDZ transposase-associated domain-containing protein</fullName>
    </recommendedName>
</protein>
<dbReference type="InterPro" id="IPR040521">
    <property type="entry name" value="KDZ"/>
</dbReference>
<name>A0AAD4DR82_9AGAM</name>
<dbReference type="Proteomes" id="UP001195769">
    <property type="component" value="Unassembled WGS sequence"/>
</dbReference>